<comment type="caution">
    <text evidence="1">The sequence shown here is derived from an EMBL/GenBank/DDBJ whole genome shotgun (WGS) entry which is preliminary data.</text>
</comment>
<gene>
    <name evidence="1" type="primary">tusB</name>
    <name evidence="1" type="ORF">ACFQDL_25625</name>
</gene>
<evidence type="ECO:0000313" key="2">
    <source>
        <dbReference type="Proteomes" id="UP001596422"/>
    </source>
</evidence>
<keyword evidence="2" id="KW-1185">Reference proteome</keyword>
<dbReference type="EMBL" id="JBHSWE010000001">
    <property type="protein sequence ID" value="MFC6673089.1"/>
    <property type="molecule type" value="Genomic_DNA"/>
</dbReference>
<dbReference type="SUPFAM" id="SSF75169">
    <property type="entry name" value="DsrEFH-like"/>
    <property type="match status" value="1"/>
</dbReference>
<protein>
    <submittedName>
        <fullName evidence="1">Sulfurtransferase complex subunit TusB</fullName>
    </submittedName>
</protein>
<organism evidence="1 2">
    <name type="scientific">Marinobacterium aestuariivivens</name>
    <dbReference type="NCBI Taxonomy" id="1698799"/>
    <lineage>
        <taxon>Bacteria</taxon>
        <taxon>Pseudomonadati</taxon>
        <taxon>Pseudomonadota</taxon>
        <taxon>Gammaproteobacteria</taxon>
        <taxon>Oceanospirillales</taxon>
        <taxon>Oceanospirillaceae</taxon>
        <taxon>Marinobacterium</taxon>
    </lineage>
</organism>
<proteinExistence type="predicted"/>
<name>A0ABW2A6X3_9GAMM</name>
<dbReference type="NCBIfam" id="TIGR03011">
    <property type="entry name" value="sulf_tusB_dsrH"/>
    <property type="match status" value="1"/>
</dbReference>
<dbReference type="Gene3D" id="3.40.1260.10">
    <property type="entry name" value="DsrEFH-like"/>
    <property type="match status" value="1"/>
</dbReference>
<dbReference type="Proteomes" id="UP001596422">
    <property type="component" value="Unassembled WGS sequence"/>
</dbReference>
<dbReference type="PANTHER" id="PTHR37526">
    <property type="entry name" value="PROTEIN TUSB"/>
    <property type="match status" value="1"/>
</dbReference>
<sequence>MTLHTLNRAASNQALIDDCLAALVDGDALLLLEDGVYCALEARPLPLPTGVRCYALAADVSARGLDGRLASAIEVIDDADFVRLCCEHERVLSWF</sequence>
<dbReference type="PANTHER" id="PTHR37526:SF1">
    <property type="entry name" value="PROTEIN TUSB"/>
    <property type="match status" value="1"/>
</dbReference>
<dbReference type="Pfam" id="PF04077">
    <property type="entry name" value="DsrH"/>
    <property type="match status" value="1"/>
</dbReference>
<dbReference type="RefSeq" id="WP_379911482.1">
    <property type="nucleotide sequence ID" value="NZ_JBHSWE010000001.1"/>
</dbReference>
<accession>A0ABW2A6X3</accession>
<reference evidence="2" key="1">
    <citation type="journal article" date="2019" name="Int. J. Syst. Evol. Microbiol.">
        <title>The Global Catalogue of Microorganisms (GCM) 10K type strain sequencing project: providing services to taxonomists for standard genome sequencing and annotation.</title>
        <authorList>
            <consortium name="The Broad Institute Genomics Platform"/>
            <consortium name="The Broad Institute Genome Sequencing Center for Infectious Disease"/>
            <person name="Wu L."/>
            <person name="Ma J."/>
        </authorList>
    </citation>
    <scope>NUCLEOTIDE SEQUENCE [LARGE SCALE GENOMIC DNA]</scope>
    <source>
        <strain evidence="2">NBRC 111756</strain>
    </source>
</reference>
<evidence type="ECO:0000313" key="1">
    <source>
        <dbReference type="EMBL" id="MFC6673089.1"/>
    </source>
</evidence>
<dbReference type="InterPro" id="IPR007215">
    <property type="entry name" value="Sulphur_relay_TusB/DsrH"/>
</dbReference>
<dbReference type="InterPro" id="IPR027396">
    <property type="entry name" value="DsrEFH-like"/>
</dbReference>